<organism evidence="2 3">
    <name type="scientific">Funneliformis mosseae</name>
    <name type="common">Endomycorrhizal fungus</name>
    <name type="synonym">Glomus mosseae</name>
    <dbReference type="NCBI Taxonomy" id="27381"/>
    <lineage>
        <taxon>Eukaryota</taxon>
        <taxon>Fungi</taxon>
        <taxon>Fungi incertae sedis</taxon>
        <taxon>Mucoromycota</taxon>
        <taxon>Glomeromycotina</taxon>
        <taxon>Glomeromycetes</taxon>
        <taxon>Glomerales</taxon>
        <taxon>Glomeraceae</taxon>
        <taxon>Funneliformis</taxon>
    </lineage>
</organism>
<proteinExistence type="predicted"/>
<sequence length="209" mass="23950">MNPTNSQIQIPNSESFSPSYNLTYYAVSQGNNNLIVSSQSNLEQVTESSTASSENMCHVVSTPSQADSMQSAPSYQPSQTNSFGNPTIQRQPVHPNTFIYRPPNEYCQYHVICEKISNDLIIKLLRKENIMRLKQNEYVFFYQQQCNDQIYQVSCEIISPSFINNYLNKNIHGIEIEQNMGQEQLALTFDQGKSLELHLLQYLNNFSLN</sequence>
<dbReference type="AlphaFoldDB" id="A0A9N9CCG6"/>
<dbReference type="EMBL" id="CAJVPP010002346">
    <property type="protein sequence ID" value="CAG8596845.1"/>
    <property type="molecule type" value="Genomic_DNA"/>
</dbReference>
<feature type="region of interest" description="Disordered" evidence="1">
    <location>
        <begin position="62"/>
        <end position="88"/>
    </location>
</feature>
<name>A0A9N9CCG6_FUNMO</name>
<evidence type="ECO:0000313" key="3">
    <source>
        <dbReference type="Proteomes" id="UP000789375"/>
    </source>
</evidence>
<comment type="caution">
    <text evidence="2">The sequence shown here is derived from an EMBL/GenBank/DDBJ whole genome shotgun (WGS) entry which is preliminary data.</text>
</comment>
<keyword evidence="3" id="KW-1185">Reference proteome</keyword>
<reference evidence="2" key="1">
    <citation type="submission" date="2021-06" db="EMBL/GenBank/DDBJ databases">
        <authorList>
            <person name="Kallberg Y."/>
            <person name="Tangrot J."/>
            <person name="Rosling A."/>
        </authorList>
    </citation>
    <scope>NUCLEOTIDE SEQUENCE</scope>
    <source>
        <strain evidence="2">87-6 pot B 2015</strain>
    </source>
</reference>
<dbReference type="Proteomes" id="UP000789375">
    <property type="component" value="Unassembled WGS sequence"/>
</dbReference>
<accession>A0A9N9CCG6</accession>
<protein>
    <submittedName>
        <fullName evidence="2">4502_t:CDS:1</fullName>
    </submittedName>
</protein>
<gene>
    <name evidence="2" type="ORF">FMOSSE_LOCUS8736</name>
</gene>
<evidence type="ECO:0000256" key="1">
    <source>
        <dbReference type="SAM" id="MobiDB-lite"/>
    </source>
</evidence>
<evidence type="ECO:0000313" key="2">
    <source>
        <dbReference type="EMBL" id="CAG8596845.1"/>
    </source>
</evidence>